<dbReference type="Gene3D" id="1.20.5.250">
    <property type="match status" value="1"/>
</dbReference>
<dbReference type="PRINTS" id="PR00674">
    <property type="entry name" value="LIGHTHARVSTB"/>
</dbReference>
<gene>
    <name evidence="18" type="primary">puc2B</name>
    <name evidence="18" type="ORF">AQPW35_44690</name>
</gene>
<feature type="transmembrane region" description="Helical" evidence="16">
    <location>
        <begin position="31"/>
        <end position="49"/>
    </location>
</feature>
<evidence type="ECO:0000256" key="12">
    <source>
        <dbReference type="ARBA" id="ARBA00022991"/>
    </source>
</evidence>
<dbReference type="Proteomes" id="UP000301751">
    <property type="component" value="Unassembled WGS sequence"/>
</dbReference>
<keyword evidence="4" id="KW-1003">Cell membrane</keyword>
<keyword evidence="9 15" id="KW-0460">Magnesium</keyword>
<dbReference type="SUPFAM" id="SSF56918">
    <property type="entry name" value="Light-harvesting complex subunits"/>
    <property type="match status" value="1"/>
</dbReference>
<evidence type="ECO:0000256" key="15">
    <source>
        <dbReference type="PIRSR" id="PIRSR002900-1"/>
    </source>
</evidence>
<dbReference type="InterPro" id="IPR002362">
    <property type="entry name" value="LHB-1/5"/>
</dbReference>
<comment type="caution">
    <text evidence="18">The sequence shown here is derived from an EMBL/GenBank/DDBJ whole genome shotgun (WGS) entry which is preliminary data.</text>
</comment>
<dbReference type="GO" id="GO:0030077">
    <property type="term" value="C:plasma membrane light-harvesting complex"/>
    <property type="evidence" value="ECO:0007669"/>
    <property type="project" value="InterPro"/>
</dbReference>
<evidence type="ECO:0000313" key="19">
    <source>
        <dbReference type="Proteomes" id="UP000301751"/>
    </source>
</evidence>
<dbReference type="GO" id="GO:0042314">
    <property type="term" value="F:bacteriochlorophyll binding"/>
    <property type="evidence" value="ECO:0007669"/>
    <property type="project" value="UniProtKB-KW"/>
</dbReference>
<evidence type="ECO:0000256" key="7">
    <source>
        <dbReference type="ARBA" id="ARBA00022692"/>
    </source>
</evidence>
<evidence type="ECO:0000256" key="14">
    <source>
        <dbReference type="ARBA" id="ARBA00023243"/>
    </source>
</evidence>
<keyword evidence="5" id="KW-0148">Chlorophyll</keyword>
<keyword evidence="14" id="KW-0437">Light-harvesting polypeptide</keyword>
<keyword evidence="10" id="KW-0076">Bacteriochlorophyll</keyword>
<evidence type="ECO:0000256" key="2">
    <source>
        <dbReference type="ARBA" id="ARBA00004249"/>
    </source>
</evidence>
<comment type="function">
    <text evidence="1">Antenna complexes are light-harvesting systems, which transfer the excitation energy to the reaction centers.</text>
</comment>
<comment type="subcellular location">
    <subcellularLocation>
        <location evidence="2">Cell inner membrane</location>
        <topology evidence="2">Single-pass type II membrane protein</topology>
    </subcellularLocation>
</comment>
<dbReference type="RefSeq" id="WP_137735104.1">
    <property type="nucleotide sequence ID" value="NZ_BJCL01000016.1"/>
</dbReference>
<dbReference type="Pfam" id="PF00556">
    <property type="entry name" value="LHC"/>
    <property type="match status" value="1"/>
</dbReference>
<dbReference type="GO" id="GO:0046872">
    <property type="term" value="F:metal ion binding"/>
    <property type="evidence" value="ECO:0007669"/>
    <property type="project" value="UniProtKB-KW"/>
</dbReference>
<feature type="domain" description="Antenna complex alpha/beta subunit" evidence="17">
    <location>
        <begin position="17"/>
        <end position="50"/>
    </location>
</feature>
<evidence type="ECO:0000256" key="6">
    <source>
        <dbReference type="ARBA" id="ARBA00022549"/>
    </source>
</evidence>
<feature type="binding site" description="axial binding residue" evidence="15">
    <location>
        <position position="22"/>
    </location>
    <ligand>
        <name>a bacteriochlorophyll</name>
        <dbReference type="ChEBI" id="CHEBI:38201"/>
    </ligand>
    <ligandPart>
        <name>Mg</name>
        <dbReference type="ChEBI" id="CHEBI:25107"/>
    </ligandPart>
</feature>
<proteinExistence type="inferred from homology"/>
<evidence type="ECO:0000256" key="4">
    <source>
        <dbReference type="ARBA" id="ARBA00022475"/>
    </source>
</evidence>
<evidence type="ECO:0000256" key="9">
    <source>
        <dbReference type="ARBA" id="ARBA00022842"/>
    </source>
</evidence>
<dbReference type="EMBL" id="BJCL01000016">
    <property type="protein sequence ID" value="GCL65388.1"/>
    <property type="molecule type" value="Genomic_DNA"/>
</dbReference>
<organism evidence="18 19">
    <name type="scientific">Pseudaquabacterium pictum</name>
    <dbReference type="NCBI Taxonomy" id="2315236"/>
    <lineage>
        <taxon>Bacteria</taxon>
        <taxon>Pseudomonadati</taxon>
        <taxon>Pseudomonadota</taxon>
        <taxon>Betaproteobacteria</taxon>
        <taxon>Burkholderiales</taxon>
        <taxon>Sphaerotilaceae</taxon>
        <taxon>Pseudaquabacterium</taxon>
    </lineage>
</organism>
<evidence type="ECO:0000256" key="10">
    <source>
        <dbReference type="ARBA" id="ARBA00022956"/>
    </source>
</evidence>
<dbReference type="OrthoDB" id="8910174at2"/>
<evidence type="ECO:0000256" key="16">
    <source>
        <dbReference type="SAM" id="Phobius"/>
    </source>
</evidence>
<evidence type="ECO:0000256" key="5">
    <source>
        <dbReference type="ARBA" id="ARBA00022494"/>
    </source>
</evidence>
<keyword evidence="8 15" id="KW-0479">Metal-binding</keyword>
<dbReference type="GO" id="GO:0019684">
    <property type="term" value="P:photosynthesis, light reaction"/>
    <property type="evidence" value="ECO:0007669"/>
    <property type="project" value="InterPro"/>
</dbReference>
<protein>
    <submittedName>
        <fullName evidence="18">Light-harvesting protein</fullName>
    </submittedName>
</protein>
<evidence type="ECO:0000313" key="18">
    <source>
        <dbReference type="EMBL" id="GCL65388.1"/>
    </source>
</evidence>
<evidence type="ECO:0000256" key="11">
    <source>
        <dbReference type="ARBA" id="ARBA00022989"/>
    </source>
</evidence>
<evidence type="ECO:0000259" key="17">
    <source>
        <dbReference type="Pfam" id="PF00556"/>
    </source>
</evidence>
<reference evidence="19" key="1">
    <citation type="submission" date="2019-03" db="EMBL/GenBank/DDBJ databases">
        <title>Aquabacterium pictum sp.nov., the first bacteriochlorophyll a-containing freshwater bacterium in the genus Aquabacterium of the class Betaproteobacteria.</title>
        <authorList>
            <person name="Hirose S."/>
            <person name="Tank M."/>
            <person name="Hara E."/>
            <person name="Tamaki H."/>
            <person name="Takaichi S."/>
            <person name="Haruta S."/>
            <person name="Hanada S."/>
        </authorList>
    </citation>
    <scope>NUCLEOTIDE SEQUENCE [LARGE SCALE GENOMIC DNA]</scope>
    <source>
        <strain evidence="19">W35</strain>
    </source>
</reference>
<feature type="binding site" description="axial binding residue" evidence="15">
    <location>
        <position position="40"/>
    </location>
    <ligand>
        <name>a bacteriochlorophyll</name>
        <dbReference type="ChEBI" id="CHEBI:38201"/>
    </ligand>
    <ligandPart>
        <name>Mg</name>
        <dbReference type="ChEBI" id="CHEBI:25107"/>
    </ligandPart>
</feature>
<dbReference type="InterPro" id="IPR035889">
    <property type="entry name" value="Light-harvesting_complex"/>
</dbReference>
<dbReference type="InterPro" id="IPR000066">
    <property type="entry name" value="Antenna_a/b"/>
</dbReference>
<keyword evidence="7 16" id="KW-0812">Transmembrane</keyword>
<keyword evidence="6" id="KW-0042">Antenna complex</keyword>
<dbReference type="PIRSF" id="PIRSF002900">
    <property type="entry name" value="Antenna_beta"/>
    <property type="match status" value="1"/>
</dbReference>
<accession>A0A480B2X7</accession>
<dbReference type="GO" id="GO:0005886">
    <property type="term" value="C:plasma membrane"/>
    <property type="evidence" value="ECO:0007669"/>
    <property type="project" value="UniProtKB-SubCell"/>
</dbReference>
<dbReference type="NCBIfam" id="NF040862">
    <property type="entry name" value="pufB_517_ASD"/>
    <property type="match status" value="1"/>
</dbReference>
<evidence type="ECO:0000256" key="8">
    <source>
        <dbReference type="ARBA" id="ARBA00022723"/>
    </source>
</evidence>
<keyword evidence="19" id="KW-1185">Reference proteome</keyword>
<evidence type="ECO:0000256" key="13">
    <source>
        <dbReference type="ARBA" id="ARBA00023136"/>
    </source>
</evidence>
<evidence type="ECO:0000256" key="1">
    <source>
        <dbReference type="ARBA" id="ARBA00002455"/>
    </source>
</evidence>
<comment type="similarity">
    <text evidence="3">Belongs to the antenna complex beta subunit family.</text>
</comment>
<keyword evidence="13 16" id="KW-0472">Membrane</keyword>
<keyword evidence="11 16" id="KW-1133">Transmembrane helix</keyword>
<dbReference type="PROSITE" id="PS00969">
    <property type="entry name" value="ANTENNA_COMP_BETA"/>
    <property type="match status" value="1"/>
</dbReference>
<sequence length="51" mass="5872">MEIDPNKVWPTGLTLAESEELHRHVIEGTRIFGFIAALAHLLAYIYTPWLH</sequence>
<name>A0A480B2X7_9BURK</name>
<dbReference type="InterPro" id="IPR023624">
    <property type="entry name" value="Antenna_beta_dom_sf"/>
</dbReference>
<dbReference type="AlphaFoldDB" id="A0A480B2X7"/>
<keyword evidence="12" id="KW-0157">Chromophore</keyword>
<evidence type="ECO:0000256" key="3">
    <source>
        <dbReference type="ARBA" id="ARBA00011052"/>
    </source>
</evidence>
<dbReference type="InterPro" id="IPR023623">
    <property type="entry name" value="Antenna_beta_CS"/>
</dbReference>